<feature type="domain" description="Disease resistance R13L4/SHOC-2-like LRR" evidence="9">
    <location>
        <begin position="616"/>
        <end position="905"/>
    </location>
</feature>
<keyword evidence="3" id="KW-0677">Repeat</keyword>
<evidence type="ECO:0000259" key="9">
    <source>
        <dbReference type="Pfam" id="PF23598"/>
    </source>
</evidence>
<dbReference type="Pfam" id="PF23598">
    <property type="entry name" value="LRR_14"/>
    <property type="match status" value="1"/>
</dbReference>
<dbReference type="Gene3D" id="1.10.8.430">
    <property type="entry name" value="Helical domain of apoptotic protease-activating factors"/>
    <property type="match status" value="1"/>
</dbReference>
<name>A0AAV6WLS7_9LAMI</name>
<dbReference type="Gene3D" id="3.80.10.10">
    <property type="entry name" value="Ribonuclease Inhibitor"/>
    <property type="match status" value="1"/>
</dbReference>
<gene>
    <name evidence="10" type="ORF">BUALT_Bualt14G0056000</name>
</gene>
<evidence type="ECO:0000256" key="3">
    <source>
        <dbReference type="ARBA" id="ARBA00022737"/>
    </source>
</evidence>
<evidence type="ECO:0000259" key="8">
    <source>
        <dbReference type="Pfam" id="PF23559"/>
    </source>
</evidence>
<keyword evidence="2" id="KW-0433">Leucine-rich repeat</keyword>
<accession>A0AAV6WLS7</accession>
<dbReference type="InterPro" id="IPR027417">
    <property type="entry name" value="P-loop_NTPase"/>
</dbReference>
<dbReference type="GO" id="GO:0043531">
    <property type="term" value="F:ADP binding"/>
    <property type="evidence" value="ECO:0007669"/>
    <property type="project" value="InterPro"/>
</dbReference>
<evidence type="ECO:0000256" key="4">
    <source>
        <dbReference type="ARBA" id="ARBA00022741"/>
    </source>
</evidence>
<keyword evidence="4" id="KW-0547">Nucleotide-binding</keyword>
<dbReference type="SUPFAM" id="SSF52058">
    <property type="entry name" value="L domain-like"/>
    <property type="match status" value="1"/>
</dbReference>
<feature type="domain" description="NB-ARC" evidence="7">
    <location>
        <begin position="211"/>
        <end position="368"/>
    </location>
</feature>
<dbReference type="Gene3D" id="3.40.50.300">
    <property type="entry name" value="P-loop containing nucleotide triphosphate hydrolases"/>
    <property type="match status" value="1"/>
</dbReference>
<comment type="similarity">
    <text evidence="1">Belongs to the disease resistance NB-LRR family.</text>
</comment>
<dbReference type="InterPro" id="IPR002182">
    <property type="entry name" value="NB-ARC"/>
</dbReference>
<dbReference type="FunFam" id="1.10.10.10:FF:000322">
    <property type="entry name" value="Probable disease resistance protein At1g63360"/>
    <property type="match status" value="1"/>
</dbReference>
<dbReference type="GO" id="GO:0005524">
    <property type="term" value="F:ATP binding"/>
    <property type="evidence" value="ECO:0007669"/>
    <property type="project" value="UniProtKB-KW"/>
</dbReference>
<dbReference type="InterPro" id="IPR055414">
    <property type="entry name" value="LRR_R13L4/SHOC2-like"/>
</dbReference>
<evidence type="ECO:0000256" key="6">
    <source>
        <dbReference type="ARBA" id="ARBA00022840"/>
    </source>
</evidence>
<evidence type="ECO:0000313" key="10">
    <source>
        <dbReference type="EMBL" id="KAG8369845.1"/>
    </source>
</evidence>
<evidence type="ECO:0000259" key="7">
    <source>
        <dbReference type="Pfam" id="PF00931"/>
    </source>
</evidence>
<feature type="domain" description="Disease resistance protein winged helix" evidence="8">
    <location>
        <begin position="461"/>
        <end position="536"/>
    </location>
</feature>
<dbReference type="Proteomes" id="UP000826271">
    <property type="component" value="Unassembled WGS sequence"/>
</dbReference>
<dbReference type="InterPro" id="IPR058922">
    <property type="entry name" value="WHD_DRP"/>
</dbReference>
<dbReference type="PRINTS" id="PR00364">
    <property type="entry name" value="DISEASERSIST"/>
</dbReference>
<organism evidence="10 11">
    <name type="scientific">Buddleja alternifolia</name>
    <dbReference type="NCBI Taxonomy" id="168488"/>
    <lineage>
        <taxon>Eukaryota</taxon>
        <taxon>Viridiplantae</taxon>
        <taxon>Streptophyta</taxon>
        <taxon>Embryophyta</taxon>
        <taxon>Tracheophyta</taxon>
        <taxon>Spermatophyta</taxon>
        <taxon>Magnoliopsida</taxon>
        <taxon>eudicotyledons</taxon>
        <taxon>Gunneridae</taxon>
        <taxon>Pentapetalae</taxon>
        <taxon>asterids</taxon>
        <taxon>lamiids</taxon>
        <taxon>Lamiales</taxon>
        <taxon>Scrophulariaceae</taxon>
        <taxon>Buddlejeae</taxon>
        <taxon>Buddleja</taxon>
    </lineage>
</organism>
<dbReference type="GO" id="GO:0098542">
    <property type="term" value="P:defense response to other organism"/>
    <property type="evidence" value="ECO:0007669"/>
    <property type="project" value="TreeGrafter"/>
</dbReference>
<evidence type="ECO:0000313" key="11">
    <source>
        <dbReference type="Proteomes" id="UP000826271"/>
    </source>
</evidence>
<proteinExistence type="inferred from homology"/>
<dbReference type="PANTHER" id="PTHR23155">
    <property type="entry name" value="DISEASE RESISTANCE PROTEIN RP"/>
    <property type="match status" value="1"/>
</dbReference>
<dbReference type="PANTHER" id="PTHR23155:SF1205">
    <property type="entry name" value="DISEASE RESISTANCE PROTEIN RPM1"/>
    <property type="match status" value="1"/>
</dbReference>
<dbReference type="AlphaFoldDB" id="A0AAV6WLS7"/>
<comment type="caution">
    <text evidence="10">The sequence shown here is derived from an EMBL/GenBank/DDBJ whole genome shotgun (WGS) entry which is preliminary data.</text>
</comment>
<keyword evidence="11" id="KW-1185">Reference proteome</keyword>
<sequence>MNNCLVDSRSLNKQLKKFIRSILAAAMADAAIQFLLSDLARYISEPITTKIKVFSGDYIEKQKEYLIGEMKDLQKKTQGKQNSNERTKLFARSAADLIYRIEDLVADLNSLMAKSPRVNWLLTDARKVDAQIQEVKDKIDRLSRISLAFDISVEAEAEAENSSLEIQTSTAEWSRETYSHQIDEHYVERVEETHLLRSYLTPGGGDTPCRAVFICGMGGIGKTALAKKLYNDLQYDKRFYAVAWVYVSHNFVPRRILEDLYVKLHPYHREQVSEMEEVALAREVLKIQQNRTCLVVLDDIWSTDAWETLRAAFPSGSVDSPSKLLITTRVAKVAEAVEREADRRYVHKLRCLTESQSLELFQKMVPQEDVPVFETNEILVEIRKKTVEFCEGLPLAIIRFLQFIATKRTLEERMIVHQSFESLVRKSQENGGAEATLQLLSLSYDNLPHYLRPCFLYLGHFQEDSMIEAEKLYLSWEAEGLISLEDCRSEETVKDVAERYLKDLAESSMVELHEEEVPIITRFKSCQLNKLIRDLCLLKNRELGFFKVVDFERGPQLVPNSYSSSSGNEAYRLAINLDMYEEGYNFPLEKNEKKHVRCLLLSTKENKKGLVWPRKLSKLAHFQHLRILDFDGFDFQVTKLPRGIEYLLHLRYLSFRGCILPELPSSIGNLTCLLTLDLRVQSPSEITIPNIIRKLKKLKHLYLPVSFFRSDGGKLGLEGLTELETLINFNPGMINVDDLFQLSKLRYMSLTIAGSIEDIERITERMNKDSDGHTLRTSFKISNFDCYTEEKHSVIRSLLASQSLIIFSMEGHFRWLPLFNKISQNIARIELIGSELIENPMRILEKLPKLRVLVLNDDAFIGKEMVCSKAGFVELKHLELLNLQKLEKWIVEEGAMPKLSILEIGNCGKLKMLPEELPFVCRLQKMKVSGVHEEFKANLRKVYEMMKQDTHRVKNERPIISIDDVQLL</sequence>
<keyword evidence="5" id="KW-0611">Plant defense</keyword>
<dbReference type="EMBL" id="WHWC01000014">
    <property type="protein sequence ID" value="KAG8369845.1"/>
    <property type="molecule type" value="Genomic_DNA"/>
</dbReference>
<protein>
    <submittedName>
        <fullName evidence="10">Uncharacterized protein</fullName>
    </submittedName>
</protein>
<dbReference type="SUPFAM" id="SSF52540">
    <property type="entry name" value="P-loop containing nucleoside triphosphate hydrolases"/>
    <property type="match status" value="1"/>
</dbReference>
<dbReference type="Gene3D" id="1.10.10.10">
    <property type="entry name" value="Winged helix-like DNA-binding domain superfamily/Winged helix DNA-binding domain"/>
    <property type="match status" value="1"/>
</dbReference>
<dbReference type="InterPro" id="IPR042197">
    <property type="entry name" value="Apaf_helical"/>
</dbReference>
<evidence type="ECO:0000256" key="2">
    <source>
        <dbReference type="ARBA" id="ARBA00022614"/>
    </source>
</evidence>
<dbReference type="Pfam" id="PF00931">
    <property type="entry name" value="NB-ARC"/>
    <property type="match status" value="1"/>
</dbReference>
<dbReference type="InterPro" id="IPR032675">
    <property type="entry name" value="LRR_dom_sf"/>
</dbReference>
<evidence type="ECO:0000256" key="5">
    <source>
        <dbReference type="ARBA" id="ARBA00022821"/>
    </source>
</evidence>
<keyword evidence="6" id="KW-0067">ATP-binding</keyword>
<dbReference type="InterPro" id="IPR044974">
    <property type="entry name" value="Disease_R_plants"/>
</dbReference>
<dbReference type="Pfam" id="PF23559">
    <property type="entry name" value="WHD_DRP"/>
    <property type="match status" value="1"/>
</dbReference>
<dbReference type="InterPro" id="IPR036388">
    <property type="entry name" value="WH-like_DNA-bd_sf"/>
</dbReference>
<reference evidence="10" key="1">
    <citation type="submission" date="2019-10" db="EMBL/GenBank/DDBJ databases">
        <authorList>
            <person name="Zhang R."/>
            <person name="Pan Y."/>
            <person name="Wang J."/>
            <person name="Ma R."/>
            <person name="Yu S."/>
        </authorList>
    </citation>
    <scope>NUCLEOTIDE SEQUENCE</scope>
    <source>
        <strain evidence="10">LA-IB0</strain>
        <tissue evidence="10">Leaf</tissue>
    </source>
</reference>
<evidence type="ECO:0000256" key="1">
    <source>
        <dbReference type="ARBA" id="ARBA00008894"/>
    </source>
</evidence>